<dbReference type="InterPro" id="IPR019339">
    <property type="entry name" value="CIR_N_dom"/>
</dbReference>
<dbReference type="EMBL" id="LR901190">
    <property type="protein sequence ID" value="CAD7248012.1"/>
    <property type="molecule type" value="Genomic_DNA"/>
</dbReference>
<feature type="compositionally biased region" description="Basic residues" evidence="1">
    <location>
        <begin position="243"/>
        <end position="256"/>
    </location>
</feature>
<evidence type="ECO:0000259" key="2">
    <source>
        <dbReference type="SMART" id="SM01083"/>
    </source>
</evidence>
<dbReference type="PANTHER" id="PTHR13151">
    <property type="entry name" value="CBF1 INTERACTING COREPRESSOR CIR"/>
    <property type="match status" value="1"/>
</dbReference>
<feature type="domain" description="CBF1-interacting co-repressor CIR N-terminal" evidence="2">
    <location>
        <begin position="13"/>
        <end position="49"/>
    </location>
</feature>
<name>A0A7R8XCY9_9CRUS</name>
<dbReference type="Proteomes" id="UP000677054">
    <property type="component" value="Unassembled WGS sequence"/>
</dbReference>
<dbReference type="SMART" id="SM01083">
    <property type="entry name" value="Cir_N"/>
    <property type="match status" value="1"/>
</dbReference>
<accession>A0A7R8XCY9</accession>
<protein>
    <recommendedName>
        <fullName evidence="2">CBF1-interacting co-repressor CIR N-terminal domain-containing protein</fullName>
    </recommendedName>
</protein>
<dbReference type="OrthoDB" id="6253837at2759"/>
<dbReference type="GO" id="GO:0005634">
    <property type="term" value="C:nucleus"/>
    <property type="evidence" value="ECO:0007669"/>
    <property type="project" value="TreeGrafter"/>
</dbReference>
<reference evidence="3" key="1">
    <citation type="submission" date="2020-11" db="EMBL/GenBank/DDBJ databases">
        <authorList>
            <person name="Tran Van P."/>
        </authorList>
    </citation>
    <scope>NUCLEOTIDE SEQUENCE</scope>
</reference>
<evidence type="ECO:0000256" key="1">
    <source>
        <dbReference type="SAM" id="MobiDB-lite"/>
    </source>
</evidence>
<feature type="region of interest" description="Disordered" evidence="1">
    <location>
        <begin position="179"/>
        <end position="301"/>
    </location>
</feature>
<dbReference type="GO" id="GO:0003714">
    <property type="term" value="F:transcription corepressor activity"/>
    <property type="evidence" value="ECO:0007669"/>
    <property type="project" value="InterPro"/>
</dbReference>
<proteinExistence type="predicted"/>
<sequence length="301" mass="36320">MGKGFNNYMCKKFFHPSSRDNLKRVWMAEQKADNYRRKQDELRLQYEKEQELYNNKMLLSKESKDKLSLGFMYEPPAGVKERKKEDDEPEYKFEWQRKYNAPREDYCKGDQEVRDQPFGILVRNVRCIKCHQWGHINTDRECPLWNKAPDDVHLQITETDPLQLMKQLREEKGLQIKPSIIGEFQDPCASTQNVPSERAESEQQDEEKKEMEFLQSLSTKEKKKLLRQVDNPPMKLEKMEKEKKRKMKKRRKKKEHVKSETDSSSSCERKRRDKKQLKRKMSRASPEEGKRRKKKKDREKR</sequence>
<feature type="compositionally biased region" description="Basic and acidic residues" evidence="1">
    <location>
        <begin position="197"/>
        <end position="212"/>
    </location>
</feature>
<dbReference type="AlphaFoldDB" id="A0A7R8XCY9"/>
<keyword evidence="4" id="KW-1185">Reference proteome</keyword>
<feature type="compositionally biased region" description="Basic residues" evidence="1">
    <location>
        <begin position="291"/>
        <end position="301"/>
    </location>
</feature>
<evidence type="ECO:0000313" key="4">
    <source>
        <dbReference type="Proteomes" id="UP000677054"/>
    </source>
</evidence>
<feature type="compositionally biased region" description="Basic residues" evidence="1">
    <location>
        <begin position="269"/>
        <end position="282"/>
    </location>
</feature>
<dbReference type="EMBL" id="CAJPEV010001673">
    <property type="protein sequence ID" value="CAG0893805.1"/>
    <property type="molecule type" value="Genomic_DNA"/>
</dbReference>
<evidence type="ECO:0000313" key="3">
    <source>
        <dbReference type="EMBL" id="CAD7248012.1"/>
    </source>
</evidence>
<dbReference type="Pfam" id="PF10197">
    <property type="entry name" value="Cir_N"/>
    <property type="match status" value="1"/>
</dbReference>
<dbReference type="InterPro" id="IPR040014">
    <property type="entry name" value="CIR1"/>
</dbReference>
<dbReference type="PANTHER" id="PTHR13151:SF2">
    <property type="entry name" value="COREPRESSOR INTERACTING WITH RBPJ 1"/>
    <property type="match status" value="1"/>
</dbReference>
<organism evidence="3">
    <name type="scientific">Darwinula stevensoni</name>
    <dbReference type="NCBI Taxonomy" id="69355"/>
    <lineage>
        <taxon>Eukaryota</taxon>
        <taxon>Metazoa</taxon>
        <taxon>Ecdysozoa</taxon>
        <taxon>Arthropoda</taxon>
        <taxon>Crustacea</taxon>
        <taxon>Oligostraca</taxon>
        <taxon>Ostracoda</taxon>
        <taxon>Podocopa</taxon>
        <taxon>Podocopida</taxon>
        <taxon>Darwinulocopina</taxon>
        <taxon>Darwinuloidea</taxon>
        <taxon>Darwinulidae</taxon>
        <taxon>Darwinula</taxon>
    </lineage>
</organism>
<gene>
    <name evidence="3" type="ORF">DSTB1V02_LOCUS7835</name>
</gene>